<evidence type="ECO:0000256" key="1">
    <source>
        <dbReference type="ARBA" id="ARBA00022630"/>
    </source>
</evidence>
<dbReference type="Pfam" id="PF00296">
    <property type="entry name" value="Bac_luciferase"/>
    <property type="match status" value="1"/>
</dbReference>
<feature type="domain" description="Luciferase-like" evidence="5">
    <location>
        <begin position="41"/>
        <end position="334"/>
    </location>
</feature>
<dbReference type="InterPro" id="IPR050172">
    <property type="entry name" value="SsuD_RutA_monooxygenase"/>
</dbReference>
<dbReference type="RefSeq" id="WP_123179840.1">
    <property type="nucleotide sequence ID" value="NZ_CP033614.1"/>
</dbReference>
<accession>A0AAD0XR57</accession>
<evidence type="ECO:0000313" key="7">
    <source>
        <dbReference type="Proteomes" id="UP000276407"/>
    </source>
</evidence>
<protein>
    <submittedName>
        <fullName evidence="6">LLM class flavin-dependent oxidoreductase</fullName>
    </submittedName>
</protein>
<keyword evidence="4" id="KW-0503">Monooxygenase</keyword>
<dbReference type="EMBL" id="CP033614">
    <property type="protein sequence ID" value="AYV56471.1"/>
    <property type="molecule type" value="Genomic_DNA"/>
</dbReference>
<dbReference type="Proteomes" id="UP000276407">
    <property type="component" value="Chromosome 1"/>
</dbReference>
<dbReference type="GO" id="GO:0046306">
    <property type="term" value="P:alkanesulfonate catabolic process"/>
    <property type="evidence" value="ECO:0007669"/>
    <property type="project" value="TreeGrafter"/>
</dbReference>
<proteinExistence type="predicted"/>
<organism evidence="6 7">
    <name type="scientific">Leptospira kmetyi</name>
    <dbReference type="NCBI Taxonomy" id="408139"/>
    <lineage>
        <taxon>Bacteria</taxon>
        <taxon>Pseudomonadati</taxon>
        <taxon>Spirochaetota</taxon>
        <taxon>Spirochaetia</taxon>
        <taxon>Leptospirales</taxon>
        <taxon>Leptospiraceae</taxon>
        <taxon>Leptospira</taxon>
    </lineage>
</organism>
<reference evidence="6 7" key="1">
    <citation type="submission" date="2018-11" db="EMBL/GenBank/DDBJ databases">
        <title>Complete genome sequence of Leptospira kmetyi isolate LS 001/16 from soil sample associated with a leptospirosis patient in Kelantan.</title>
        <authorList>
            <person name="Muhammad Yusoff F."/>
            <person name="Muhammad Yusoff S."/>
            <person name="Ahmad M.N."/>
            <person name="Yusof N.Y."/>
            <person name="Aziah I."/>
        </authorList>
    </citation>
    <scope>NUCLEOTIDE SEQUENCE [LARGE SCALE GENOMIC DNA]</scope>
    <source>
        <strain evidence="6 7">LS 001/16</strain>
    </source>
</reference>
<dbReference type="GO" id="GO:0008726">
    <property type="term" value="F:alkanesulfonate monooxygenase activity"/>
    <property type="evidence" value="ECO:0007669"/>
    <property type="project" value="TreeGrafter"/>
</dbReference>
<evidence type="ECO:0000256" key="3">
    <source>
        <dbReference type="ARBA" id="ARBA00023002"/>
    </source>
</evidence>
<keyword evidence="2" id="KW-0288">FMN</keyword>
<evidence type="ECO:0000256" key="4">
    <source>
        <dbReference type="ARBA" id="ARBA00023033"/>
    </source>
</evidence>
<dbReference type="InterPro" id="IPR036661">
    <property type="entry name" value="Luciferase-like_sf"/>
</dbReference>
<dbReference type="PANTHER" id="PTHR42847">
    <property type="entry name" value="ALKANESULFONATE MONOOXYGENASE"/>
    <property type="match status" value="1"/>
</dbReference>
<evidence type="ECO:0000313" key="6">
    <source>
        <dbReference type="EMBL" id="AYV56471.1"/>
    </source>
</evidence>
<dbReference type="KEGG" id="lkm:EFP84_13790"/>
<dbReference type="CDD" id="cd01094">
    <property type="entry name" value="Alkanesulfonate_monoxygenase"/>
    <property type="match status" value="1"/>
</dbReference>
<dbReference type="Gene3D" id="3.20.20.30">
    <property type="entry name" value="Luciferase-like domain"/>
    <property type="match status" value="1"/>
</dbReference>
<name>A0AAD0XR57_9LEPT</name>
<dbReference type="SUPFAM" id="SSF51679">
    <property type="entry name" value="Bacterial luciferase-like"/>
    <property type="match status" value="1"/>
</dbReference>
<gene>
    <name evidence="6" type="ORF">EFP84_13790</name>
</gene>
<evidence type="ECO:0000256" key="2">
    <source>
        <dbReference type="ARBA" id="ARBA00022643"/>
    </source>
</evidence>
<keyword evidence="1" id="KW-0285">Flavoprotein</keyword>
<evidence type="ECO:0000259" key="5">
    <source>
        <dbReference type="Pfam" id="PF00296"/>
    </source>
</evidence>
<dbReference type="AlphaFoldDB" id="A0AAD0XR57"/>
<keyword evidence="3" id="KW-0560">Oxidoreductase</keyword>
<dbReference type="InterPro" id="IPR011251">
    <property type="entry name" value="Luciferase-like_dom"/>
</dbReference>
<sequence>MSISDIAIRSEDPKIEVAWFCDLCNGDYEFLGVPDGELRSSFEHCSDIIRLADQLGYQNILLPSSYQVGQDTLTFAAAASQFTKNISLLTAIRCGEIHPPMLARTISTLDHMLKGRLNINIISSDLPGNVRDSKERYRISKEVIQILQQCWNGEKIDHKGEFYNFDLSTEPSKSYQVNGGPLLYFGGISEDARQLCAEFCDVFLMWPETEEKLSETMADLSRRASNVGRTIDFGLRIHVIVRDTEQEAKDVAKRLISRLDLKVAEELKHRALDSKSAGVLRQDELRKQADSDLFIEPFIWSGIGLARSGCGSAIVGTPEQVIEKIHRYIDMGIRAFIFSGYPLMEECKIFAEKVLPFLNTISLPKAQGRIPDRTPVTPLTTGERK</sequence>
<dbReference type="PANTHER" id="PTHR42847:SF4">
    <property type="entry name" value="ALKANESULFONATE MONOOXYGENASE-RELATED"/>
    <property type="match status" value="1"/>
</dbReference>